<keyword evidence="4" id="KW-0813">Transport</keyword>
<keyword evidence="4" id="KW-0811">Translocation</keyword>
<dbReference type="PANTHER" id="PTHR11225">
    <property type="entry name" value="NUCLEAR PORE COMPLEX PROTEIN NUP93 NUCLEOPORIN NUP93 DEAD EYE PROTEIN"/>
    <property type="match status" value="1"/>
</dbReference>
<evidence type="ECO:0000313" key="6">
    <source>
        <dbReference type="Proteomes" id="UP000623129"/>
    </source>
</evidence>
<dbReference type="Proteomes" id="UP000623129">
    <property type="component" value="Unassembled WGS sequence"/>
</dbReference>
<proteinExistence type="inferred from homology"/>
<evidence type="ECO:0000256" key="1">
    <source>
        <dbReference type="ARBA" id="ARBA00004259"/>
    </source>
</evidence>
<protein>
    <recommendedName>
        <fullName evidence="4">Nuclear pore protein</fullName>
    </recommendedName>
</protein>
<reference evidence="5" key="1">
    <citation type="submission" date="2020-01" db="EMBL/GenBank/DDBJ databases">
        <title>Genome sequence of Kobresia littledalei, the first chromosome-level genome in the family Cyperaceae.</title>
        <authorList>
            <person name="Qu G."/>
        </authorList>
    </citation>
    <scope>NUCLEOTIDE SEQUENCE</scope>
    <source>
        <strain evidence="5">C.B.Clarke</strain>
        <tissue evidence="5">Leaf</tissue>
    </source>
</reference>
<dbReference type="InterPro" id="IPR007231">
    <property type="entry name" value="Nucleoporin_int_Nup93/Nic96"/>
</dbReference>
<keyword evidence="4" id="KW-0472">Membrane</keyword>
<gene>
    <name evidence="5" type="ORF">FCM35_KLT12837</name>
</gene>
<accession>A0A833QFP9</accession>
<dbReference type="AlphaFoldDB" id="A0A833QFP9"/>
<dbReference type="GO" id="GO:0016973">
    <property type="term" value="P:poly(A)+ mRNA export from nucleus"/>
    <property type="evidence" value="ECO:0007669"/>
    <property type="project" value="TreeGrafter"/>
</dbReference>
<dbReference type="GO" id="GO:0006606">
    <property type="term" value="P:protein import into nucleus"/>
    <property type="evidence" value="ECO:0007669"/>
    <property type="project" value="TreeGrafter"/>
</dbReference>
<dbReference type="EMBL" id="SWLB01000024">
    <property type="protein sequence ID" value="KAF3322848.1"/>
    <property type="molecule type" value="Genomic_DNA"/>
</dbReference>
<keyword evidence="3 4" id="KW-0539">Nucleus</keyword>
<evidence type="ECO:0000256" key="4">
    <source>
        <dbReference type="RuleBase" id="RU364035"/>
    </source>
</evidence>
<dbReference type="GO" id="GO:0017056">
    <property type="term" value="F:structural constituent of nuclear pore"/>
    <property type="evidence" value="ECO:0007669"/>
    <property type="project" value="InterPro"/>
</dbReference>
<dbReference type="Pfam" id="PF04097">
    <property type="entry name" value="Nic96"/>
    <property type="match status" value="1"/>
</dbReference>
<dbReference type="GO" id="GO:0005643">
    <property type="term" value="C:nuclear pore"/>
    <property type="evidence" value="ECO:0007669"/>
    <property type="project" value="UniProtKB-SubCell"/>
</dbReference>
<evidence type="ECO:0000313" key="5">
    <source>
        <dbReference type="EMBL" id="KAF3322848.1"/>
    </source>
</evidence>
<keyword evidence="4" id="KW-0509">mRNA transport</keyword>
<keyword evidence="4" id="KW-0653">Protein transport</keyword>
<evidence type="ECO:0000256" key="2">
    <source>
        <dbReference type="ARBA" id="ARBA00010186"/>
    </source>
</evidence>
<keyword evidence="6" id="KW-1185">Reference proteome</keyword>
<organism evidence="5 6">
    <name type="scientific">Carex littledalei</name>
    <dbReference type="NCBI Taxonomy" id="544730"/>
    <lineage>
        <taxon>Eukaryota</taxon>
        <taxon>Viridiplantae</taxon>
        <taxon>Streptophyta</taxon>
        <taxon>Embryophyta</taxon>
        <taxon>Tracheophyta</taxon>
        <taxon>Spermatophyta</taxon>
        <taxon>Magnoliopsida</taxon>
        <taxon>Liliopsida</taxon>
        <taxon>Poales</taxon>
        <taxon>Cyperaceae</taxon>
        <taxon>Cyperoideae</taxon>
        <taxon>Cariceae</taxon>
        <taxon>Carex</taxon>
        <taxon>Carex subgen. Euthyceras</taxon>
    </lineage>
</organism>
<comment type="caution">
    <text evidence="5">The sequence shown here is derived from an EMBL/GenBank/DDBJ whole genome shotgun (WGS) entry which is preliminary data.</text>
</comment>
<comment type="similarity">
    <text evidence="2 4">Belongs to the nucleoporin interacting component (NIC) family.</text>
</comment>
<evidence type="ECO:0000256" key="3">
    <source>
        <dbReference type="ARBA" id="ARBA00023242"/>
    </source>
</evidence>
<name>A0A833QFP9_9POAL</name>
<keyword evidence="4" id="KW-0906">Nuclear pore complex</keyword>
<dbReference type="OrthoDB" id="1918363at2759"/>
<sequence length="862" mass="96142">MANDVEMSGWSELLHSSTKLLEQASPSTHFPPLQRSLDQLESLSTKLKAKTLRGEAPLQSISATRLLAREGINAEQLARDLKSFELKTTFEDVFPSEAATLEEYLQQLHEMTIVSSIQEAQKDNLRSFNDHMMRVLEDDWNKERKDFLQSLSRLSTLPRRSSSLGGTGFSRTALMSPQVSTPQLSAGPSAMAIVPASEKTITEKKAAVYAETVRDLNEARSRRLPFKLASAFRAAYEGLGTDISGGKSVTMQKIWHLVQALVGEDSTTPRNVSRRMSLVIGARRHLEWGHEKYIMDTIQSHATLAALGGSVGNIQKIRAFLRVRLRDHGVLDFDATDMRRQPPVDTTWQQIYYCLRTGYHDEARRVAQSSRAAHQFAPQLTEWIVTGGNVSSETALGASEECEKMLRMIDRAGRPSYDRKKLILYAIISGSRRQIERMLRDLPNLFTTIEDFLWFKLSAVRDPPTSASSSHFSTEGLVPYTLEDLQSYLNKFEPVYYTKNGRDPLVYPYVLLLSVQFLPAIFYLTKEGEEGVSIDAVHIAICLADCGVLLEGSGNQQKAGLMDACAEVAGVIRQYGSVYSRNGNLELALEYYVQAASAIGGGQASWIGNGTVEQQRQRNIMLRQLLTEVLLRDGGINLLLGWRGTGEEGELSKYMTDLRARQQFLVEAARHCQETGLYDKSIEIHKRVGAFGMALETINKCLSDAICAMSRGRLDSDSQATSLLCSSDDVLEASRNYPQASEQDKELLIDQQTVLRQLESFLSILKLARAGQHIEALREIVNIKFLPLDPRSPNTSTDLGNLNPHVQACVPDFLRVALTCLDNVRDADGTIRALKSKIASIVANNMSRNWPHDLYEKVARSI</sequence>
<comment type="subcellular location">
    <subcellularLocation>
        <location evidence="1">Nucleus envelope</location>
    </subcellularLocation>
    <subcellularLocation>
        <location evidence="4">Nucleus</location>
        <location evidence="4">Nuclear pore complex</location>
    </subcellularLocation>
</comment>
<dbReference type="PANTHER" id="PTHR11225:SF4">
    <property type="entry name" value="NUCLEAR PORE COMPLEX PROTEIN NUP93"/>
    <property type="match status" value="1"/>
</dbReference>